<evidence type="ECO:0000313" key="3">
    <source>
        <dbReference type="Proteomes" id="UP000000343"/>
    </source>
</evidence>
<dbReference type="EMBL" id="CP002480">
    <property type="protein sequence ID" value="ADW68396.1"/>
    <property type="molecule type" value="Genomic_DNA"/>
</dbReference>
<keyword evidence="1" id="KW-0472">Membrane</keyword>
<gene>
    <name evidence="2" type="ordered locus">AciX9_1336</name>
</gene>
<accession>E8WVE8</accession>
<reference evidence="3" key="1">
    <citation type="submission" date="2011-01" db="EMBL/GenBank/DDBJ databases">
        <title>Complete sequence of chromosome of Acidobacterium sp. MP5ACTX9.</title>
        <authorList>
            <consortium name="US DOE Joint Genome Institute"/>
            <person name="Lucas S."/>
            <person name="Copeland A."/>
            <person name="Lapidus A."/>
            <person name="Cheng J.-F."/>
            <person name="Goodwin L."/>
            <person name="Pitluck S."/>
            <person name="Teshima H."/>
            <person name="Detter J.C."/>
            <person name="Han C."/>
            <person name="Tapia R."/>
            <person name="Land M."/>
            <person name="Hauser L."/>
            <person name="Kyrpides N."/>
            <person name="Ivanova N."/>
            <person name="Ovchinnikova G."/>
            <person name="Pagani I."/>
            <person name="Rawat S.R."/>
            <person name="Mannisto M."/>
            <person name="Haggblom M.M."/>
            <person name="Woyke T."/>
        </authorList>
    </citation>
    <scope>NUCLEOTIDE SEQUENCE [LARGE SCALE GENOMIC DNA]</scope>
    <source>
        <strain evidence="3">MP5ACTX9</strain>
    </source>
</reference>
<proteinExistence type="predicted"/>
<evidence type="ECO:0000256" key="1">
    <source>
        <dbReference type="SAM" id="Phobius"/>
    </source>
</evidence>
<organism evidence="3">
    <name type="scientific">Granulicella tundricola (strain ATCC BAA-1859 / DSM 23138 / MP5ACTX9)</name>
    <dbReference type="NCBI Taxonomy" id="1198114"/>
    <lineage>
        <taxon>Bacteria</taxon>
        <taxon>Pseudomonadati</taxon>
        <taxon>Acidobacteriota</taxon>
        <taxon>Terriglobia</taxon>
        <taxon>Terriglobales</taxon>
        <taxon>Acidobacteriaceae</taxon>
        <taxon>Granulicella</taxon>
    </lineage>
</organism>
<dbReference type="KEGG" id="acm:AciX9_1336"/>
<dbReference type="PaxDb" id="1198114-AciX9_1336"/>
<protein>
    <submittedName>
        <fullName evidence="2">Uncharacterized protein</fullName>
    </submittedName>
</protein>
<evidence type="ECO:0000313" key="2">
    <source>
        <dbReference type="EMBL" id="ADW68396.1"/>
    </source>
</evidence>
<feature type="transmembrane region" description="Helical" evidence="1">
    <location>
        <begin position="73"/>
        <end position="93"/>
    </location>
</feature>
<dbReference type="AlphaFoldDB" id="E8WVE8"/>
<keyword evidence="3" id="KW-1185">Reference proteome</keyword>
<feature type="transmembrane region" description="Helical" evidence="1">
    <location>
        <begin position="32"/>
        <end position="61"/>
    </location>
</feature>
<name>E8WVE8_GRATM</name>
<dbReference type="HOGENOM" id="CLU_2180130_0_0_0"/>
<keyword evidence="1" id="KW-0812">Transmembrane</keyword>
<keyword evidence="1" id="KW-1133">Transmembrane helix</keyword>
<dbReference type="Proteomes" id="UP000000343">
    <property type="component" value="Chromosome"/>
</dbReference>
<sequence length="109" mass="11161">MALILLRVCLAGSLLCALLSRGGVPVSPGLWVVGGVLGLGVLAGAMLPLCCIAVLGLQLLLARITGWPGLMPVLVDMLQALALAFLGAGAFSVDALLYGRRVVILRNGR</sequence>